<gene>
    <name evidence="1" type="ORF">Dsin_021155</name>
</gene>
<evidence type="ECO:0000313" key="1">
    <source>
        <dbReference type="EMBL" id="KAK3207109.1"/>
    </source>
</evidence>
<dbReference type="PANTHER" id="PTHR46890:SF48">
    <property type="entry name" value="RNA-DIRECTED DNA POLYMERASE"/>
    <property type="match status" value="1"/>
</dbReference>
<accession>A0AAE0ABE4</accession>
<proteinExistence type="predicted"/>
<dbReference type="AlphaFoldDB" id="A0AAE0ABE4"/>
<dbReference type="InterPro" id="IPR052343">
    <property type="entry name" value="Retrotransposon-Effector_Assoc"/>
</dbReference>
<evidence type="ECO:0000313" key="2">
    <source>
        <dbReference type="Proteomes" id="UP001281410"/>
    </source>
</evidence>
<keyword evidence="2" id="KW-1185">Reference proteome</keyword>
<reference evidence="1" key="1">
    <citation type="journal article" date="2023" name="Plant J.">
        <title>Genome sequences and population genomics provide insights into the demographic history, inbreeding, and mutation load of two 'living fossil' tree species of Dipteronia.</title>
        <authorList>
            <person name="Feng Y."/>
            <person name="Comes H.P."/>
            <person name="Chen J."/>
            <person name="Zhu S."/>
            <person name="Lu R."/>
            <person name="Zhang X."/>
            <person name="Li P."/>
            <person name="Qiu J."/>
            <person name="Olsen K.M."/>
            <person name="Qiu Y."/>
        </authorList>
    </citation>
    <scope>NUCLEOTIDE SEQUENCE</scope>
    <source>
        <strain evidence="1">NBL</strain>
    </source>
</reference>
<comment type="caution">
    <text evidence="1">The sequence shown here is derived from an EMBL/GenBank/DDBJ whole genome shotgun (WGS) entry which is preliminary data.</text>
</comment>
<dbReference type="Proteomes" id="UP001281410">
    <property type="component" value="Unassembled WGS sequence"/>
</dbReference>
<name>A0AAE0ABE4_9ROSI</name>
<dbReference type="EMBL" id="JANJYJ010000006">
    <property type="protein sequence ID" value="KAK3207109.1"/>
    <property type="molecule type" value="Genomic_DNA"/>
</dbReference>
<evidence type="ECO:0008006" key="3">
    <source>
        <dbReference type="Google" id="ProtNLM"/>
    </source>
</evidence>
<organism evidence="1 2">
    <name type="scientific">Dipteronia sinensis</name>
    <dbReference type="NCBI Taxonomy" id="43782"/>
    <lineage>
        <taxon>Eukaryota</taxon>
        <taxon>Viridiplantae</taxon>
        <taxon>Streptophyta</taxon>
        <taxon>Embryophyta</taxon>
        <taxon>Tracheophyta</taxon>
        <taxon>Spermatophyta</taxon>
        <taxon>Magnoliopsida</taxon>
        <taxon>eudicotyledons</taxon>
        <taxon>Gunneridae</taxon>
        <taxon>Pentapetalae</taxon>
        <taxon>rosids</taxon>
        <taxon>malvids</taxon>
        <taxon>Sapindales</taxon>
        <taxon>Sapindaceae</taxon>
        <taxon>Hippocastanoideae</taxon>
        <taxon>Acereae</taxon>
        <taxon>Dipteronia</taxon>
    </lineage>
</organism>
<dbReference type="PANTHER" id="PTHR46890">
    <property type="entry name" value="NON-LTR RETROLELEMENT REVERSE TRANSCRIPTASE-LIKE PROTEIN-RELATED"/>
    <property type="match status" value="1"/>
</dbReference>
<sequence length="206" mass="22949">MDILSHIPHLVTDNDNENLCRIPSSTEIKETIFSMDPNSAPGPDGFPGSFYQHFWDLVAVDMVFRRWIVRLLGVMGVRQGDPLSPLLFCLAEEAFSRGLSNLFHNGLLKPIAALKGCFPPTHLLYTNDIFIFCRADSRSLNTLKDFIDVYGVASGQLVSSNKSCYFLGRHSLARKAIVESILGFKEGTFPFVYLGVTVFRSSPRGV</sequence>
<protein>
    <recommendedName>
        <fullName evidence="3">Reverse transcriptase domain-containing protein</fullName>
    </recommendedName>
</protein>